<organism evidence="1 2">
    <name type="scientific">Rhododendron simsii</name>
    <name type="common">Sims's rhododendron</name>
    <dbReference type="NCBI Taxonomy" id="118357"/>
    <lineage>
        <taxon>Eukaryota</taxon>
        <taxon>Viridiplantae</taxon>
        <taxon>Streptophyta</taxon>
        <taxon>Embryophyta</taxon>
        <taxon>Tracheophyta</taxon>
        <taxon>Spermatophyta</taxon>
        <taxon>Magnoliopsida</taxon>
        <taxon>eudicotyledons</taxon>
        <taxon>Gunneridae</taxon>
        <taxon>Pentapetalae</taxon>
        <taxon>asterids</taxon>
        <taxon>Ericales</taxon>
        <taxon>Ericaceae</taxon>
        <taxon>Ericoideae</taxon>
        <taxon>Rhodoreae</taxon>
        <taxon>Rhododendron</taxon>
    </lineage>
</organism>
<dbReference type="PANTHER" id="PTHR33144">
    <property type="entry name" value="OS10G0409366 PROTEIN-RELATED"/>
    <property type="match status" value="1"/>
</dbReference>
<dbReference type="AlphaFoldDB" id="A0A834M225"/>
<dbReference type="OrthoDB" id="1652492at2759"/>
<accession>A0A834M225</accession>
<proteinExistence type="predicted"/>
<keyword evidence="2" id="KW-1185">Reference proteome</keyword>
<reference evidence="1" key="1">
    <citation type="submission" date="2019-11" db="EMBL/GenBank/DDBJ databases">
        <authorList>
            <person name="Liu Y."/>
            <person name="Hou J."/>
            <person name="Li T.-Q."/>
            <person name="Guan C.-H."/>
            <person name="Wu X."/>
            <person name="Wu H.-Z."/>
            <person name="Ling F."/>
            <person name="Zhang R."/>
            <person name="Shi X.-G."/>
            <person name="Ren J.-P."/>
            <person name="Chen E.-F."/>
            <person name="Sun J.-M."/>
        </authorList>
    </citation>
    <scope>NUCLEOTIDE SEQUENCE</scope>
    <source>
        <strain evidence="1">Adult_tree_wgs_1</strain>
        <tissue evidence="1">Leaves</tissue>
    </source>
</reference>
<evidence type="ECO:0000313" key="1">
    <source>
        <dbReference type="EMBL" id="KAF7154273.1"/>
    </source>
</evidence>
<dbReference type="Proteomes" id="UP000626092">
    <property type="component" value="Unassembled WGS sequence"/>
</dbReference>
<sequence>MLGCYLMLYEQIVPLTLVHNPMAHTMLFGEWRLSLSSVAASFCCFVFRLQITAVAVSLLLWFAVSYHLGSSLLHKLSKFFIPDDERDLIKHNTLKSLGEKLRAWRCSLKAKYYDESKTAAQVVATAPATVNQEQYADLVSYWYSTDGQLLSIANKRRRKEKNNPHTAGSKTYAQHAHELEKREAVGVSRTMLYEPTHTKKDGKTSVSDKAAENMKKMKDLMVSQQSTPEENTKGKINWSKNDVYSQVIDEKEHSGRLRGLGFGHTSKTCDSTSNSDARLRVASSEERMREKDNYIVVLEDKLNSAVSELNTVKSVVEFLVRQSGFQVQDIGSGILNQISPRANQGSSFGSHEIEAPLGIA</sequence>
<evidence type="ECO:0000313" key="2">
    <source>
        <dbReference type="Proteomes" id="UP000626092"/>
    </source>
</evidence>
<dbReference type="Pfam" id="PF03004">
    <property type="entry name" value="Transposase_24"/>
    <property type="match status" value="1"/>
</dbReference>
<comment type="caution">
    <text evidence="1">The sequence shown here is derived from an EMBL/GenBank/DDBJ whole genome shotgun (WGS) entry which is preliminary data.</text>
</comment>
<dbReference type="InterPro" id="IPR004252">
    <property type="entry name" value="Probable_transposase_24"/>
</dbReference>
<dbReference type="PANTHER" id="PTHR33144:SF25">
    <property type="entry name" value="DUF4216 DOMAIN-CONTAINING PROTEIN"/>
    <property type="match status" value="1"/>
</dbReference>
<name>A0A834M225_RHOSS</name>
<gene>
    <name evidence="1" type="ORF">RHSIM_Rhsim01G0064900</name>
</gene>
<protein>
    <submittedName>
        <fullName evidence="1">Uncharacterized protein</fullName>
    </submittedName>
</protein>
<dbReference type="EMBL" id="WJXA01000001">
    <property type="protein sequence ID" value="KAF7154273.1"/>
    <property type="molecule type" value="Genomic_DNA"/>
</dbReference>